<gene>
    <name evidence="2" type="ORF">K1X15_05305</name>
</gene>
<dbReference type="EMBL" id="CP080590">
    <property type="protein sequence ID" value="QYO77986.1"/>
    <property type="molecule type" value="Genomic_DNA"/>
</dbReference>
<keyword evidence="1" id="KW-0732">Signal</keyword>
<dbReference type="RefSeq" id="WP_220306467.1">
    <property type="nucleotide sequence ID" value="NZ_CP080590.1"/>
</dbReference>
<proteinExistence type="predicted"/>
<dbReference type="Proteomes" id="UP000825799">
    <property type="component" value="Chromosome"/>
</dbReference>
<reference evidence="2 3" key="1">
    <citation type="submission" date="2021-08" db="EMBL/GenBank/DDBJ databases">
        <title>Devosia salina sp. nov., isolated from the South China Sea sediment.</title>
        <authorList>
            <person name="Zhou Z."/>
        </authorList>
    </citation>
    <scope>NUCLEOTIDE SEQUENCE [LARGE SCALE GENOMIC DNA]</scope>
    <source>
        <strain evidence="2 3">SCS-3</strain>
    </source>
</reference>
<organism evidence="2 3">
    <name type="scientific">Devosia salina</name>
    <dbReference type="NCBI Taxonomy" id="2860336"/>
    <lineage>
        <taxon>Bacteria</taxon>
        <taxon>Pseudomonadati</taxon>
        <taxon>Pseudomonadota</taxon>
        <taxon>Alphaproteobacteria</taxon>
        <taxon>Hyphomicrobiales</taxon>
        <taxon>Devosiaceae</taxon>
        <taxon>Devosia</taxon>
    </lineage>
</organism>
<feature type="signal peptide" evidence="1">
    <location>
        <begin position="1"/>
        <end position="23"/>
    </location>
</feature>
<evidence type="ECO:0000313" key="2">
    <source>
        <dbReference type="EMBL" id="QYO77986.1"/>
    </source>
</evidence>
<accession>A0ABX8WJ16</accession>
<keyword evidence="3" id="KW-1185">Reference proteome</keyword>
<sequence length="221" mass="23850">MTKRALLVLIAALLAPVSLPVLTYGQDEEPPEATAPSNDAAAFDTSYWPSPSVSARLQREFLDRVRWSAGMAARDSLAAAFAEKSPVDTWLELVAPDGLEANNVADALTAYWVLNWVAANGAYDAKVDNAPIQRQLRAAFANDPNFIKLSDQQRQELAEGYILEFLVEHAALNRAVGQGDTATLQQLAASAVARFRQKMKVDLLSVEPGPDGFVGKPPSAD</sequence>
<protein>
    <submittedName>
        <fullName evidence="2">Uncharacterized protein</fullName>
    </submittedName>
</protein>
<feature type="chain" id="PRO_5046720239" evidence="1">
    <location>
        <begin position="24"/>
        <end position="221"/>
    </location>
</feature>
<dbReference type="InterPro" id="IPR046505">
    <property type="entry name" value="DUF6683"/>
</dbReference>
<dbReference type="Pfam" id="PF20388">
    <property type="entry name" value="DUF6683"/>
    <property type="match status" value="1"/>
</dbReference>
<evidence type="ECO:0000313" key="3">
    <source>
        <dbReference type="Proteomes" id="UP000825799"/>
    </source>
</evidence>
<evidence type="ECO:0000256" key="1">
    <source>
        <dbReference type="SAM" id="SignalP"/>
    </source>
</evidence>
<name>A0ABX8WJ16_9HYPH</name>